<protein>
    <submittedName>
        <fullName evidence="3">Sigma-70 family RNA polymerase sigma factor</fullName>
    </submittedName>
</protein>
<evidence type="ECO:0000313" key="3">
    <source>
        <dbReference type="EMBL" id="RGD77811.1"/>
    </source>
</evidence>
<evidence type="ECO:0000313" key="4">
    <source>
        <dbReference type="Proteomes" id="UP000260721"/>
    </source>
</evidence>
<evidence type="ECO:0000313" key="1">
    <source>
        <dbReference type="EMBL" id="MDB7983206.1"/>
    </source>
</evidence>
<evidence type="ECO:0000313" key="2">
    <source>
        <dbReference type="EMBL" id="NME43692.1"/>
    </source>
</evidence>
<dbReference type="RefSeq" id="WP_117445420.1">
    <property type="nucleotide sequence ID" value="NZ_JABAFR010000003.1"/>
</dbReference>
<dbReference type="AlphaFoldDB" id="A0A3E3E893"/>
<name>A0A3E3E893_9FIRM</name>
<dbReference type="EMBL" id="QUSK01000003">
    <property type="protein sequence ID" value="RGD77811.1"/>
    <property type="molecule type" value="Genomic_DNA"/>
</dbReference>
<dbReference type="Proteomes" id="UP001212981">
    <property type="component" value="Unassembled WGS sequence"/>
</dbReference>
<dbReference type="Proteomes" id="UP000260721">
    <property type="component" value="Unassembled WGS sequence"/>
</dbReference>
<sequence length="140" mass="16940">MGFNYAEEYKKWLEWKEEEEELLRTLKVPESTIKELRTYDWNEFKRERSIVSRQVPTKEIFFVVRSTSDKRDIFDVEDLLNEINDEDLYMILSNTDHTTLNILLLRILGYTMDEVSKITGIPRSSIYYRIHILKEKIKKI</sequence>
<dbReference type="SUPFAM" id="SSF88659">
    <property type="entry name" value="Sigma3 and sigma4 domains of RNA polymerase sigma factors"/>
    <property type="match status" value="1"/>
</dbReference>
<reference evidence="1" key="3">
    <citation type="submission" date="2023-01" db="EMBL/GenBank/DDBJ databases">
        <title>Human gut microbiome strain richness.</title>
        <authorList>
            <person name="Chen-Liaw A."/>
        </authorList>
    </citation>
    <scope>NUCLEOTIDE SEQUENCE</scope>
    <source>
        <strain evidence="1">D8_m1001271B151109d0_201107</strain>
    </source>
</reference>
<reference evidence="2 5" key="2">
    <citation type="submission" date="2020-04" db="EMBL/GenBank/DDBJ databases">
        <authorList>
            <person name="Hitch T.C.A."/>
            <person name="Wylensek D."/>
            <person name="Clavel T."/>
        </authorList>
    </citation>
    <scope>NUCLEOTIDE SEQUENCE [LARGE SCALE GENOMIC DNA]</scope>
    <source>
        <strain evidence="2 5">BSM-383-APC-22F</strain>
    </source>
</reference>
<organism evidence="3 4">
    <name type="scientific">Faecalicoccus pleomorphus</name>
    <dbReference type="NCBI Taxonomy" id="1323"/>
    <lineage>
        <taxon>Bacteria</taxon>
        <taxon>Bacillati</taxon>
        <taxon>Bacillota</taxon>
        <taxon>Erysipelotrichia</taxon>
        <taxon>Erysipelotrichales</taxon>
        <taxon>Erysipelotrichaceae</taxon>
        <taxon>Faecalicoccus</taxon>
    </lineage>
</organism>
<reference evidence="3 4" key="1">
    <citation type="submission" date="2018-08" db="EMBL/GenBank/DDBJ databases">
        <title>A genome reference for cultivated species of the human gut microbiota.</title>
        <authorList>
            <person name="Zou Y."/>
            <person name="Xue W."/>
            <person name="Luo G."/>
        </authorList>
    </citation>
    <scope>NUCLEOTIDE SEQUENCE [LARGE SCALE GENOMIC DNA]</scope>
    <source>
        <strain evidence="3 4">TF08-11</strain>
    </source>
</reference>
<dbReference type="EMBL" id="JAQLXO010000025">
    <property type="protein sequence ID" value="MDB7983206.1"/>
    <property type="molecule type" value="Genomic_DNA"/>
</dbReference>
<dbReference type="Proteomes" id="UP000540014">
    <property type="component" value="Unassembled WGS sequence"/>
</dbReference>
<dbReference type="EMBL" id="JABAFR010000003">
    <property type="protein sequence ID" value="NME43692.1"/>
    <property type="molecule type" value="Genomic_DNA"/>
</dbReference>
<evidence type="ECO:0000313" key="5">
    <source>
        <dbReference type="Proteomes" id="UP000540014"/>
    </source>
</evidence>
<proteinExistence type="predicted"/>
<dbReference type="InterPro" id="IPR013324">
    <property type="entry name" value="RNA_pol_sigma_r3/r4-like"/>
</dbReference>
<comment type="caution">
    <text evidence="3">The sequence shown here is derived from an EMBL/GenBank/DDBJ whole genome shotgun (WGS) entry which is preliminary data.</text>
</comment>
<accession>A0A3E3E893</accession>
<gene>
    <name evidence="3" type="ORF">DXC78_01680</name>
    <name evidence="2" type="ORF">HF861_02185</name>
    <name evidence="1" type="ORF">PND82_10295</name>
</gene>